<dbReference type="GO" id="GO:0005737">
    <property type="term" value="C:cytoplasm"/>
    <property type="evidence" value="ECO:0007669"/>
    <property type="project" value="UniProtKB-SubCell"/>
</dbReference>
<reference evidence="10 12" key="2">
    <citation type="submission" date="2018-06" db="EMBL/GenBank/DDBJ databases">
        <authorList>
            <consortium name="Pathogen Informatics"/>
            <person name="Doyle S."/>
        </authorList>
    </citation>
    <scope>NUCLEOTIDE SEQUENCE [LARGE SCALE GENOMIC DNA]</scope>
    <source>
        <strain evidence="10 12">NCTC12239</strain>
    </source>
</reference>
<evidence type="ECO:0000259" key="8">
    <source>
        <dbReference type="SMART" id="SM00927"/>
    </source>
</evidence>
<comment type="function">
    <text evidence="7">Sequence-specific endonuclease that cleaves unmethylated GATC sequences. It is involved in DNA mismatch repair.</text>
</comment>
<feature type="domain" description="DNA mismatch repair MutH/Type II restriction enzyme Sau3AI" evidence="8">
    <location>
        <begin position="59"/>
        <end position="157"/>
    </location>
</feature>
<evidence type="ECO:0000256" key="5">
    <source>
        <dbReference type="ARBA" id="ARBA00022801"/>
    </source>
</evidence>
<dbReference type="HAMAP" id="MF_00759">
    <property type="entry name" value="MutH"/>
    <property type="match status" value="1"/>
</dbReference>
<gene>
    <name evidence="7 10" type="primary">mutH</name>
    <name evidence="9" type="ORF">Lmor_0299</name>
    <name evidence="10" type="ORF">NCTC12239_01766</name>
</gene>
<proteinExistence type="inferred from homology"/>
<dbReference type="SMART" id="SM00927">
    <property type="entry name" value="MutH"/>
    <property type="match status" value="1"/>
</dbReference>
<dbReference type="GO" id="GO:0016787">
    <property type="term" value="F:hydrolase activity"/>
    <property type="evidence" value="ECO:0007669"/>
    <property type="project" value="UniProtKB-KW"/>
</dbReference>
<dbReference type="AlphaFoldDB" id="A0A378JXR5"/>
<dbReference type="STRING" id="39962.Lmor_0299"/>
<evidence type="ECO:0000313" key="12">
    <source>
        <dbReference type="Proteomes" id="UP000254040"/>
    </source>
</evidence>
<dbReference type="RefSeq" id="WP_035922095.1">
    <property type="nucleotide sequence ID" value="NZ_CAAAJG010000014.1"/>
</dbReference>
<organism evidence="10 12">
    <name type="scientific">Legionella moravica</name>
    <dbReference type="NCBI Taxonomy" id="39962"/>
    <lineage>
        <taxon>Bacteria</taxon>
        <taxon>Pseudomonadati</taxon>
        <taxon>Pseudomonadota</taxon>
        <taxon>Gammaproteobacteria</taxon>
        <taxon>Legionellales</taxon>
        <taxon>Legionellaceae</taxon>
        <taxon>Legionella</taxon>
    </lineage>
</organism>
<name>A0A378JXR5_9GAMM</name>
<keyword evidence="1 7" id="KW-0963">Cytoplasm</keyword>
<comment type="similarity">
    <text evidence="7">Belongs to the MutH family.</text>
</comment>
<evidence type="ECO:0000313" key="11">
    <source>
        <dbReference type="Proteomes" id="UP000054985"/>
    </source>
</evidence>
<dbReference type="InterPro" id="IPR011335">
    <property type="entry name" value="Restrct_endonuc-II-like"/>
</dbReference>
<evidence type="ECO:0000313" key="10">
    <source>
        <dbReference type="EMBL" id="STX62827.1"/>
    </source>
</evidence>
<sequence>MQIFTPKINPPTTESELLTRSNRLQGLSFAQLSMEVKIAIPSNPVHRKGWVGMALEHVLGTDAKNKSEPDFQELGIELKTLPIAKSGRPAESTFVTSIPLLTIHHQNWRTSQCYAKLKRVLWIPIEGDKDTPFEHRRVGNGFLWSPSKQEEEVLSSDWDYLTWQISSGHLEHLNATVGNYLQVRPKAAHGKSLCFCYDANGNKVKTLPRGFYLRSSFTAQILINNSR</sequence>
<dbReference type="CDD" id="cd00583">
    <property type="entry name" value="MutH-like"/>
    <property type="match status" value="1"/>
</dbReference>
<dbReference type="Pfam" id="PF02976">
    <property type="entry name" value="MutH"/>
    <property type="match status" value="1"/>
</dbReference>
<evidence type="ECO:0000256" key="6">
    <source>
        <dbReference type="ARBA" id="ARBA00023204"/>
    </source>
</evidence>
<dbReference type="EMBL" id="LNYN01000010">
    <property type="protein sequence ID" value="KTD38478.1"/>
    <property type="molecule type" value="Genomic_DNA"/>
</dbReference>
<keyword evidence="2 7" id="KW-0540">Nuclease</keyword>
<accession>A0A378JXR5</accession>
<keyword evidence="5 7" id="KW-0378">Hydrolase</keyword>
<evidence type="ECO:0000256" key="3">
    <source>
        <dbReference type="ARBA" id="ARBA00022759"/>
    </source>
</evidence>
<keyword evidence="6 7" id="KW-0234">DNA repair</keyword>
<dbReference type="OrthoDB" id="5634909at2"/>
<dbReference type="SUPFAM" id="SSF52980">
    <property type="entry name" value="Restriction endonuclease-like"/>
    <property type="match status" value="1"/>
</dbReference>
<evidence type="ECO:0000256" key="2">
    <source>
        <dbReference type="ARBA" id="ARBA00022722"/>
    </source>
</evidence>
<comment type="subcellular location">
    <subcellularLocation>
        <location evidence="7">Cytoplasm</location>
    </subcellularLocation>
</comment>
<dbReference type="Proteomes" id="UP000054985">
    <property type="component" value="Unassembled WGS sequence"/>
</dbReference>
<dbReference type="GO" id="GO:0004519">
    <property type="term" value="F:endonuclease activity"/>
    <property type="evidence" value="ECO:0007669"/>
    <property type="project" value="UniProtKB-UniRule"/>
</dbReference>
<dbReference type="GO" id="GO:0006298">
    <property type="term" value="P:mismatch repair"/>
    <property type="evidence" value="ECO:0007669"/>
    <property type="project" value="UniProtKB-UniRule"/>
</dbReference>
<evidence type="ECO:0000256" key="7">
    <source>
        <dbReference type="HAMAP-Rule" id="MF_00759"/>
    </source>
</evidence>
<keyword evidence="4 7" id="KW-0227">DNA damage</keyword>
<evidence type="ECO:0000256" key="1">
    <source>
        <dbReference type="ARBA" id="ARBA00022490"/>
    </source>
</evidence>
<protein>
    <recommendedName>
        <fullName evidence="7">DNA mismatch repair protein MutH</fullName>
    </recommendedName>
    <alternativeName>
        <fullName evidence="7">Methyl-directed mismatch repair protein</fullName>
    </alternativeName>
</protein>
<dbReference type="EMBL" id="UGOG01000001">
    <property type="protein sequence ID" value="STX62827.1"/>
    <property type="molecule type" value="Genomic_DNA"/>
</dbReference>
<dbReference type="Proteomes" id="UP000254040">
    <property type="component" value="Unassembled WGS sequence"/>
</dbReference>
<dbReference type="NCBIfam" id="NF003458">
    <property type="entry name" value="PRK05070.1"/>
    <property type="match status" value="1"/>
</dbReference>
<dbReference type="NCBIfam" id="TIGR02248">
    <property type="entry name" value="mutH_TIGR"/>
    <property type="match status" value="1"/>
</dbReference>
<evidence type="ECO:0000313" key="9">
    <source>
        <dbReference type="EMBL" id="KTD38478.1"/>
    </source>
</evidence>
<dbReference type="Gene3D" id="3.40.600.10">
    <property type="entry name" value="DNA mismatch repair MutH/Restriction endonuclease, type II"/>
    <property type="match status" value="1"/>
</dbReference>
<dbReference type="InterPro" id="IPR011337">
    <property type="entry name" value="DNA_rep_MutH/RE_typeII_Sau3AI"/>
</dbReference>
<dbReference type="GO" id="GO:0006304">
    <property type="term" value="P:DNA modification"/>
    <property type="evidence" value="ECO:0007669"/>
    <property type="project" value="InterPro"/>
</dbReference>
<keyword evidence="3 7" id="KW-0255">Endonuclease</keyword>
<dbReference type="GO" id="GO:0003677">
    <property type="term" value="F:DNA binding"/>
    <property type="evidence" value="ECO:0007669"/>
    <property type="project" value="InterPro"/>
</dbReference>
<keyword evidence="11" id="KW-1185">Reference proteome</keyword>
<evidence type="ECO:0000256" key="4">
    <source>
        <dbReference type="ARBA" id="ARBA00022763"/>
    </source>
</evidence>
<reference evidence="9 11" key="1">
    <citation type="submission" date="2015-11" db="EMBL/GenBank/DDBJ databases">
        <title>Genomic analysis of 38 Legionella species identifies large and diverse effector repertoires.</title>
        <authorList>
            <person name="Burstein D."/>
            <person name="Amaro F."/>
            <person name="Zusman T."/>
            <person name="Lifshitz Z."/>
            <person name="Cohen O."/>
            <person name="Gilbert J.A."/>
            <person name="Pupko T."/>
            <person name="Shuman H.A."/>
            <person name="Segal G."/>
        </authorList>
    </citation>
    <scope>NUCLEOTIDE SEQUENCE [LARGE SCALE GENOMIC DNA]</scope>
    <source>
        <strain evidence="9 11">ATCC 43877</strain>
    </source>
</reference>
<dbReference type="InterPro" id="IPR037057">
    <property type="entry name" value="DNA_rep_MutH/T2_RE_sf"/>
</dbReference>
<dbReference type="InterPro" id="IPR004230">
    <property type="entry name" value="DNA_mismatch_repair_MutH"/>
</dbReference>